<name>A0AAV7SML0_PLEWA</name>
<proteinExistence type="predicted"/>
<evidence type="ECO:0000313" key="1">
    <source>
        <dbReference type="EMBL" id="KAJ1165349.1"/>
    </source>
</evidence>
<keyword evidence="2" id="KW-1185">Reference proteome</keyword>
<dbReference type="EMBL" id="JANPWB010000008">
    <property type="protein sequence ID" value="KAJ1165349.1"/>
    <property type="molecule type" value="Genomic_DNA"/>
</dbReference>
<sequence>MRDGLAFRFAWCGARRCDAQAPPFHCLNSGTSDVSGPPSITAQYALLLSATAPSEAPPVQGHPLAPYLLVGWGAGHHVLRDLHWSTYRCQWRAVPSVPLAQSDRRAAPSAMGSVISNGAGHAEQAAPSPGAFSTAAPAILGSGDLASRLVRPRFQGSFTPFSALLFEPPSSWSLERGKCA</sequence>
<protein>
    <submittedName>
        <fullName evidence="1">Uncharacterized protein</fullName>
    </submittedName>
</protein>
<evidence type="ECO:0000313" key="2">
    <source>
        <dbReference type="Proteomes" id="UP001066276"/>
    </source>
</evidence>
<dbReference type="AlphaFoldDB" id="A0AAV7SML0"/>
<gene>
    <name evidence="1" type="ORF">NDU88_005777</name>
</gene>
<accession>A0AAV7SML0</accession>
<reference evidence="1" key="1">
    <citation type="journal article" date="2022" name="bioRxiv">
        <title>Sequencing and chromosome-scale assembly of the giantPleurodeles waltlgenome.</title>
        <authorList>
            <person name="Brown T."/>
            <person name="Elewa A."/>
            <person name="Iarovenko S."/>
            <person name="Subramanian E."/>
            <person name="Araus A.J."/>
            <person name="Petzold A."/>
            <person name="Susuki M."/>
            <person name="Suzuki K.-i.T."/>
            <person name="Hayashi T."/>
            <person name="Toyoda A."/>
            <person name="Oliveira C."/>
            <person name="Osipova E."/>
            <person name="Leigh N.D."/>
            <person name="Simon A."/>
            <person name="Yun M.H."/>
        </authorList>
    </citation>
    <scope>NUCLEOTIDE SEQUENCE</scope>
    <source>
        <strain evidence="1">20211129_DDA</strain>
        <tissue evidence="1">Liver</tissue>
    </source>
</reference>
<comment type="caution">
    <text evidence="1">The sequence shown here is derived from an EMBL/GenBank/DDBJ whole genome shotgun (WGS) entry which is preliminary data.</text>
</comment>
<organism evidence="1 2">
    <name type="scientific">Pleurodeles waltl</name>
    <name type="common">Iberian ribbed newt</name>
    <dbReference type="NCBI Taxonomy" id="8319"/>
    <lineage>
        <taxon>Eukaryota</taxon>
        <taxon>Metazoa</taxon>
        <taxon>Chordata</taxon>
        <taxon>Craniata</taxon>
        <taxon>Vertebrata</taxon>
        <taxon>Euteleostomi</taxon>
        <taxon>Amphibia</taxon>
        <taxon>Batrachia</taxon>
        <taxon>Caudata</taxon>
        <taxon>Salamandroidea</taxon>
        <taxon>Salamandridae</taxon>
        <taxon>Pleurodelinae</taxon>
        <taxon>Pleurodeles</taxon>
    </lineage>
</organism>
<dbReference type="Proteomes" id="UP001066276">
    <property type="component" value="Chromosome 4_2"/>
</dbReference>